<sequence length="80" mass="9427">MDTNGQDSCVLQLDNLPTSYRIRVMAMVADQNMALWARELGVSRQYIYQVVKGTRKNQRIRSHIEKRLGETFWPEKEVQQ</sequence>
<dbReference type="AlphaFoldDB" id="A0A5K7ZCV0"/>
<dbReference type="Proteomes" id="UP000427769">
    <property type="component" value="Chromosome"/>
</dbReference>
<gene>
    <name evidence="1" type="ORF">DSCW_60220</name>
</gene>
<organism evidence="1 2">
    <name type="scientific">Desulfosarcina widdelii</name>
    <dbReference type="NCBI Taxonomy" id="947919"/>
    <lineage>
        <taxon>Bacteria</taxon>
        <taxon>Pseudomonadati</taxon>
        <taxon>Thermodesulfobacteriota</taxon>
        <taxon>Desulfobacteria</taxon>
        <taxon>Desulfobacterales</taxon>
        <taxon>Desulfosarcinaceae</taxon>
        <taxon>Desulfosarcina</taxon>
    </lineage>
</organism>
<name>A0A5K7ZCV0_9BACT</name>
<proteinExistence type="predicted"/>
<keyword evidence="2" id="KW-1185">Reference proteome</keyword>
<dbReference type="RefSeq" id="WP_155307221.1">
    <property type="nucleotide sequence ID" value="NZ_AP021875.1"/>
</dbReference>
<dbReference type="EMBL" id="AP021875">
    <property type="protein sequence ID" value="BBO78605.1"/>
    <property type="molecule type" value="Genomic_DNA"/>
</dbReference>
<protein>
    <recommendedName>
        <fullName evidence="3">HTH cro/C1-type domain-containing protein</fullName>
    </recommendedName>
</protein>
<dbReference type="OrthoDB" id="9803128at2"/>
<dbReference type="KEGG" id="dwd:DSCW_60220"/>
<evidence type="ECO:0000313" key="1">
    <source>
        <dbReference type="EMBL" id="BBO78605.1"/>
    </source>
</evidence>
<accession>A0A5K7ZCV0</accession>
<evidence type="ECO:0000313" key="2">
    <source>
        <dbReference type="Proteomes" id="UP000427769"/>
    </source>
</evidence>
<evidence type="ECO:0008006" key="3">
    <source>
        <dbReference type="Google" id="ProtNLM"/>
    </source>
</evidence>
<reference evidence="1 2" key="1">
    <citation type="submission" date="2019-11" db="EMBL/GenBank/DDBJ databases">
        <title>Comparative genomics of hydrocarbon-degrading Desulfosarcina strains.</title>
        <authorList>
            <person name="Watanabe M."/>
            <person name="Kojima H."/>
            <person name="Fukui M."/>
        </authorList>
    </citation>
    <scope>NUCLEOTIDE SEQUENCE [LARGE SCALE GENOMIC DNA]</scope>
    <source>
        <strain evidence="1 2">PP31</strain>
    </source>
</reference>